<dbReference type="GO" id="GO:0005829">
    <property type="term" value="C:cytosol"/>
    <property type="evidence" value="ECO:0007669"/>
    <property type="project" value="TreeGrafter"/>
</dbReference>
<dbReference type="Proteomes" id="UP000619536">
    <property type="component" value="Unassembled WGS sequence"/>
</dbReference>
<feature type="domain" description="Lipoyl-binding" evidence="4">
    <location>
        <begin position="60"/>
        <end position="142"/>
    </location>
</feature>
<comment type="caution">
    <text evidence="5">The sequence shown here is derived from an EMBL/GenBank/DDBJ whole genome shotgun (WGS) entry which is preliminary data.</text>
</comment>
<gene>
    <name evidence="3 5" type="primary">gcvH</name>
    <name evidence="5" type="ORF">GCM10007377_09500</name>
</gene>
<sequence length="163" mass="17857">MDDMQEYDPFDDANGFEDVAEDGDMYTANLNTQEAAAQVDIPAHLLYSEEHVWVDDSVDPVVCGVTAFASEQLGELVFIDFPEIGTHVEVGDELAQLESSKSVSPLISPVAGTVRYVNHEAYDDPSVVDSDPYGEGWLVKIELDEDPELLSADEYAKIVAKAQ</sequence>
<evidence type="ECO:0000313" key="5">
    <source>
        <dbReference type="EMBL" id="GGI14151.1"/>
    </source>
</evidence>
<dbReference type="GO" id="GO:0009249">
    <property type="term" value="P:protein lipoylation"/>
    <property type="evidence" value="ECO:0007669"/>
    <property type="project" value="TreeGrafter"/>
</dbReference>
<dbReference type="Pfam" id="PF01597">
    <property type="entry name" value="GCV_H"/>
    <property type="match status" value="1"/>
</dbReference>
<dbReference type="PANTHER" id="PTHR11715:SF3">
    <property type="entry name" value="GLYCINE CLEAVAGE SYSTEM H PROTEIN-RELATED"/>
    <property type="match status" value="1"/>
</dbReference>
<name>A0A8J3F269_9BIFI</name>
<accession>A0A8J3F269</accession>
<comment type="subunit">
    <text evidence="3">The glycine cleavage system is composed of four proteins: P, T, L and H.</text>
</comment>
<dbReference type="InterPro" id="IPR033753">
    <property type="entry name" value="GCV_H/Fam206"/>
</dbReference>
<dbReference type="HAMAP" id="MF_00272">
    <property type="entry name" value="GcvH"/>
    <property type="match status" value="1"/>
</dbReference>
<comment type="similarity">
    <text evidence="1 3">Belongs to the GcvH family.</text>
</comment>
<comment type="function">
    <text evidence="3">The glycine cleavage system catalyzes the degradation of glycine. The H protein shuttles the methylamine group of glycine from the P protein to the T protein.</text>
</comment>
<evidence type="ECO:0000256" key="2">
    <source>
        <dbReference type="ARBA" id="ARBA00022823"/>
    </source>
</evidence>
<dbReference type="EMBL" id="BMDH01000002">
    <property type="protein sequence ID" value="GGI14151.1"/>
    <property type="molecule type" value="Genomic_DNA"/>
</dbReference>
<dbReference type="CDD" id="cd06848">
    <property type="entry name" value="GCS_H"/>
    <property type="match status" value="1"/>
</dbReference>
<dbReference type="AlphaFoldDB" id="A0A8J3F269"/>
<keyword evidence="2 3" id="KW-0450">Lipoyl</keyword>
<evidence type="ECO:0000259" key="4">
    <source>
        <dbReference type="PROSITE" id="PS50968"/>
    </source>
</evidence>
<keyword evidence="6" id="KW-1185">Reference proteome</keyword>
<dbReference type="Gene3D" id="2.40.50.100">
    <property type="match status" value="1"/>
</dbReference>
<proteinExistence type="inferred from homology"/>
<evidence type="ECO:0000256" key="3">
    <source>
        <dbReference type="HAMAP-Rule" id="MF_00272"/>
    </source>
</evidence>
<dbReference type="SUPFAM" id="SSF51230">
    <property type="entry name" value="Single hybrid motif"/>
    <property type="match status" value="1"/>
</dbReference>
<dbReference type="PROSITE" id="PS50968">
    <property type="entry name" value="BIOTINYL_LIPOYL"/>
    <property type="match status" value="1"/>
</dbReference>
<evidence type="ECO:0000313" key="6">
    <source>
        <dbReference type="Proteomes" id="UP000619536"/>
    </source>
</evidence>
<comment type="cofactor">
    <cofactor evidence="3">
        <name>(R)-lipoate</name>
        <dbReference type="ChEBI" id="CHEBI:83088"/>
    </cofactor>
    <text evidence="3">Binds 1 lipoyl cofactor covalently.</text>
</comment>
<organism evidence="5 6">
    <name type="scientific">Galliscardovia ingluviei</name>
    <dbReference type="NCBI Taxonomy" id="1769422"/>
    <lineage>
        <taxon>Bacteria</taxon>
        <taxon>Bacillati</taxon>
        <taxon>Actinomycetota</taxon>
        <taxon>Actinomycetes</taxon>
        <taxon>Bifidobacteriales</taxon>
        <taxon>Bifidobacteriaceae</taxon>
        <taxon>Galliscardovia</taxon>
    </lineage>
</organism>
<dbReference type="InterPro" id="IPR011053">
    <property type="entry name" value="Single_hybrid_motif"/>
</dbReference>
<dbReference type="GO" id="GO:0019464">
    <property type="term" value="P:glycine decarboxylation via glycine cleavage system"/>
    <property type="evidence" value="ECO:0007669"/>
    <property type="project" value="UniProtKB-UniRule"/>
</dbReference>
<reference evidence="5" key="1">
    <citation type="journal article" date="2014" name="Int. J. Syst. Evol. Microbiol.">
        <title>Complete genome sequence of Corynebacterium casei LMG S-19264T (=DSM 44701T), isolated from a smear-ripened cheese.</title>
        <authorList>
            <consortium name="US DOE Joint Genome Institute (JGI-PGF)"/>
            <person name="Walter F."/>
            <person name="Albersmeier A."/>
            <person name="Kalinowski J."/>
            <person name="Ruckert C."/>
        </authorList>
    </citation>
    <scope>NUCLEOTIDE SEQUENCE</scope>
    <source>
        <strain evidence="5">CCM 8606</strain>
    </source>
</reference>
<evidence type="ECO:0000256" key="1">
    <source>
        <dbReference type="ARBA" id="ARBA00009249"/>
    </source>
</evidence>
<reference evidence="5" key="2">
    <citation type="submission" date="2020-09" db="EMBL/GenBank/DDBJ databases">
        <authorList>
            <person name="Sun Q."/>
            <person name="Sedlacek I."/>
        </authorList>
    </citation>
    <scope>NUCLEOTIDE SEQUENCE</scope>
    <source>
        <strain evidence="5">CCM 8606</strain>
    </source>
</reference>
<protein>
    <recommendedName>
        <fullName evidence="3">Glycine cleavage system H protein</fullName>
    </recommendedName>
</protein>
<dbReference type="InterPro" id="IPR000089">
    <property type="entry name" value="Biotin_lipoyl"/>
</dbReference>
<dbReference type="InterPro" id="IPR003016">
    <property type="entry name" value="2-oxoA_DH_lipoyl-BS"/>
</dbReference>
<dbReference type="GO" id="GO:0005960">
    <property type="term" value="C:glycine cleavage complex"/>
    <property type="evidence" value="ECO:0007669"/>
    <property type="project" value="InterPro"/>
</dbReference>
<dbReference type="PANTHER" id="PTHR11715">
    <property type="entry name" value="GLYCINE CLEAVAGE SYSTEM H PROTEIN"/>
    <property type="match status" value="1"/>
</dbReference>
<dbReference type="InterPro" id="IPR002930">
    <property type="entry name" value="GCV_H"/>
</dbReference>
<feature type="modified residue" description="N6-lipoyllysine" evidence="3">
    <location>
        <position position="101"/>
    </location>
</feature>
<dbReference type="PROSITE" id="PS00189">
    <property type="entry name" value="LIPOYL"/>
    <property type="match status" value="1"/>
</dbReference>
<dbReference type="NCBIfam" id="NF002270">
    <property type="entry name" value="PRK01202.1"/>
    <property type="match status" value="1"/>
</dbReference>